<evidence type="ECO:0000313" key="2">
    <source>
        <dbReference type="RefSeq" id="XP_056696462.1"/>
    </source>
</evidence>
<evidence type="ECO:0000313" key="1">
    <source>
        <dbReference type="Proteomes" id="UP000813463"/>
    </source>
</evidence>
<gene>
    <name evidence="2" type="primary">LOC110788363</name>
</gene>
<organism evidence="1 2">
    <name type="scientific">Spinacia oleracea</name>
    <name type="common">Spinach</name>
    <dbReference type="NCBI Taxonomy" id="3562"/>
    <lineage>
        <taxon>Eukaryota</taxon>
        <taxon>Viridiplantae</taxon>
        <taxon>Streptophyta</taxon>
        <taxon>Embryophyta</taxon>
        <taxon>Tracheophyta</taxon>
        <taxon>Spermatophyta</taxon>
        <taxon>Magnoliopsida</taxon>
        <taxon>eudicotyledons</taxon>
        <taxon>Gunneridae</taxon>
        <taxon>Pentapetalae</taxon>
        <taxon>Caryophyllales</taxon>
        <taxon>Chenopodiaceae</taxon>
        <taxon>Chenopodioideae</taxon>
        <taxon>Anserineae</taxon>
        <taxon>Spinacia</taxon>
    </lineage>
</organism>
<name>A0ABM3RLG8_SPIOL</name>
<proteinExistence type="predicted"/>
<sequence>MNKWVGSKHTLVKATIHFSQNMTGILHYEGLKALYVRLWCDQQWEDSHNAWRSEIPWNHTFGCEGYFGIIQETPSREFLLRVSYIEIYNEVFNNLREQPFTTVGINEVRDKLTNFIISDYL</sequence>
<dbReference type="RefSeq" id="XP_056696462.1">
    <property type="nucleotide sequence ID" value="XM_056840484.1"/>
</dbReference>
<dbReference type="GeneID" id="110788363"/>
<evidence type="ECO:0008006" key="3">
    <source>
        <dbReference type="Google" id="ProtNLM"/>
    </source>
</evidence>
<accession>A0ABM3RLG8</accession>
<keyword evidence="1" id="KW-1185">Reference proteome</keyword>
<protein>
    <recommendedName>
        <fullName evidence="3">Kinesin motor domain-containing protein</fullName>
    </recommendedName>
</protein>
<reference evidence="1" key="1">
    <citation type="journal article" date="2021" name="Nat. Commun.">
        <title>Genomic analyses provide insights into spinach domestication and the genetic basis of agronomic traits.</title>
        <authorList>
            <person name="Cai X."/>
            <person name="Sun X."/>
            <person name="Xu C."/>
            <person name="Sun H."/>
            <person name="Wang X."/>
            <person name="Ge C."/>
            <person name="Zhang Z."/>
            <person name="Wang Q."/>
            <person name="Fei Z."/>
            <person name="Jiao C."/>
            <person name="Wang Q."/>
        </authorList>
    </citation>
    <scope>NUCLEOTIDE SEQUENCE [LARGE SCALE GENOMIC DNA]</scope>
    <source>
        <strain evidence="1">cv. Varoflay</strain>
    </source>
</reference>
<dbReference type="Proteomes" id="UP000813463">
    <property type="component" value="Chromosome 3"/>
</dbReference>
<reference evidence="2" key="2">
    <citation type="submission" date="2025-08" db="UniProtKB">
        <authorList>
            <consortium name="RefSeq"/>
        </authorList>
    </citation>
    <scope>IDENTIFICATION</scope>
    <source>
        <tissue evidence="2">Leaf</tissue>
    </source>
</reference>